<proteinExistence type="inferred from homology"/>
<dbReference type="GO" id="GO:0031083">
    <property type="term" value="C:BLOC-1 complex"/>
    <property type="evidence" value="ECO:0007669"/>
    <property type="project" value="InterPro"/>
</dbReference>
<evidence type="ECO:0000256" key="2">
    <source>
        <dbReference type="ARBA" id="ARBA00023054"/>
    </source>
</evidence>
<gene>
    <name evidence="5" type="ORF">CLAU1311_LOCUS3711</name>
</gene>
<dbReference type="GO" id="GO:0099078">
    <property type="term" value="C:BORC complex"/>
    <property type="evidence" value="ECO:0007669"/>
    <property type="project" value="TreeGrafter"/>
</dbReference>
<evidence type="ECO:0000313" key="5">
    <source>
        <dbReference type="EMBL" id="CAE0017760.1"/>
    </source>
</evidence>
<dbReference type="Pfam" id="PF14712">
    <property type="entry name" value="Snapin_Pallidin"/>
    <property type="match status" value="1"/>
</dbReference>
<dbReference type="GO" id="GO:0007040">
    <property type="term" value="P:lysosome organization"/>
    <property type="evidence" value="ECO:0007669"/>
    <property type="project" value="TreeGrafter"/>
</dbReference>
<accession>A0A7S2Z2H8</accession>
<evidence type="ECO:0000256" key="4">
    <source>
        <dbReference type="SAM" id="MobiDB-lite"/>
    </source>
</evidence>
<dbReference type="GO" id="GO:0000149">
    <property type="term" value="F:SNARE binding"/>
    <property type="evidence" value="ECO:0007669"/>
    <property type="project" value="TreeGrafter"/>
</dbReference>
<dbReference type="GO" id="GO:0008333">
    <property type="term" value="P:endosome to lysosome transport"/>
    <property type="evidence" value="ECO:0007669"/>
    <property type="project" value="TreeGrafter"/>
</dbReference>
<comment type="similarity">
    <text evidence="1">Belongs to the SNAPIN family.</text>
</comment>
<dbReference type="GO" id="GO:0006886">
    <property type="term" value="P:intracellular protein transport"/>
    <property type="evidence" value="ECO:0007669"/>
    <property type="project" value="InterPro"/>
</dbReference>
<sequence>MSSTTATETPTSSGRGKGIGAEEGEKQLTQEIVNVIDTSVEECHSEVSLVLESQQELQKSLHRLGGEVQKIFQRLPRSEVAGQTAKIPVLRRRCQRLGTKVKDIQERLSRIATIAESIPSENA</sequence>
<keyword evidence="2" id="KW-0175">Coiled coil</keyword>
<dbReference type="InterPro" id="IPR017246">
    <property type="entry name" value="Snapin"/>
</dbReference>
<reference evidence="5" key="1">
    <citation type="submission" date="2021-01" db="EMBL/GenBank/DDBJ databases">
        <authorList>
            <person name="Corre E."/>
            <person name="Pelletier E."/>
            <person name="Niang G."/>
            <person name="Scheremetjew M."/>
            <person name="Finn R."/>
            <person name="Kale V."/>
            <person name="Holt S."/>
            <person name="Cochrane G."/>
            <person name="Meng A."/>
            <person name="Brown T."/>
            <person name="Cohen L."/>
        </authorList>
    </citation>
    <scope>NUCLEOTIDE SEQUENCE</scope>
    <source>
        <strain evidence="5">RCC856</strain>
    </source>
</reference>
<dbReference type="GO" id="GO:0032418">
    <property type="term" value="P:lysosome localization"/>
    <property type="evidence" value="ECO:0007669"/>
    <property type="project" value="TreeGrafter"/>
</dbReference>
<dbReference type="PANTHER" id="PTHR31305:SF2">
    <property type="entry name" value="SNARE-ASSOCIATED PROTEIN SNAPIN"/>
    <property type="match status" value="1"/>
</dbReference>
<dbReference type="PANTHER" id="PTHR31305">
    <property type="entry name" value="SNARE-ASSOCIATED PROTEIN SNAPIN"/>
    <property type="match status" value="1"/>
</dbReference>
<feature type="compositionally biased region" description="Low complexity" evidence="4">
    <location>
        <begin position="1"/>
        <end position="13"/>
    </location>
</feature>
<feature type="region of interest" description="Disordered" evidence="4">
    <location>
        <begin position="1"/>
        <end position="26"/>
    </location>
</feature>
<dbReference type="InterPro" id="IPR028119">
    <property type="entry name" value="Snapin/Pallidin/Snn1"/>
</dbReference>
<protein>
    <recommendedName>
        <fullName evidence="3">Biogenesis of lysosome-related organelles complex 1 subunit 7</fullName>
    </recommendedName>
</protein>
<name>A0A7S2Z2H8_9CHLO</name>
<dbReference type="EMBL" id="HBHU01005740">
    <property type="protein sequence ID" value="CAE0017760.1"/>
    <property type="molecule type" value="Transcribed_RNA"/>
</dbReference>
<evidence type="ECO:0000256" key="1">
    <source>
        <dbReference type="ARBA" id="ARBA00006111"/>
    </source>
</evidence>
<organism evidence="5">
    <name type="scientific">Chloropicon laureae</name>
    <dbReference type="NCBI Taxonomy" id="464258"/>
    <lineage>
        <taxon>Eukaryota</taxon>
        <taxon>Viridiplantae</taxon>
        <taxon>Chlorophyta</taxon>
        <taxon>Chloropicophyceae</taxon>
        <taxon>Chloropicales</taxon>
        <taxon>Chloropicaceae</taxon>
        <taxon>Chloropicon</taxon>
    </lineage>
</organism>
<evidence type="ECO:0000256" key="3">
    <source>
        <dbReference type="ARBA" id="ARBA00033330"/>
    </source>
</evidence>
<dbReference type="AlphaFoldDB" id="A0A7S2Z2H8"/>